<evidence type="ECO:0000313" key="2">
    <source>
        <dbReference type="Proteomes" id="UP000464865"/>
    </source>
</evidence>
<keyword evidence="2" id="KW-1185">Reference proteome</keyword>
<proteinExistence type="predicted"/>
<dbReference type="RefSeq" id="WP_164056960.1">
    <property type="nucleotide sequence ID" value="NZ_CP048637.1"/>
</dbReference>
<organism evidence="1 2">
    <name type="scientific">Rhizobium oryzihabitans</name>
    <dbReference type="NCBI Taxonomy" id="2267833"/>
    <lineage>
        <taxon>Bacteria</taxon>
        <taxon>Pseudomonadati</taxon>
        <taxon>Pseudomonadota</taxon>
        <taxon>Alphaproteobacteria</taxon>
        <taxon>Hyphomicrobiales</taxon>
        <taxon>Rhizobiaceae</taxon>
        <taxon>Rhizobium/Agrobacterium group</taxon>
        <taxon>Rhizobium</taxon>
    </lineage>
</organism>
<evidence type="ECO:0000313" key="1">
    <source>
        <dbReference type="EMBL" id="QIB41445.1"/>
    </source>
</evidence>
<accession>A0A7L5BRL4</accession>
<geneLocation type="plasmid" evidence="1 2">
    <name>p5</name>
</geneLocation>
<gene>
    <name evidence="1" type="ORF">G3A56_26990</name>
</gene>
<name>A0A7L5BRL4_9HYPH</name>
<protein>
    <submittedName>
        <fullName evidence="1">Uncharacterized protein</fullName>
    </submittedName>
</protein>
<reference evidence="1 2" key="1">
    <citation type="submission" date="2020-02" db="EMBL/GenBank/DDBJ databases">
        <title>Plant-Promoting Endophytic Bacterium Rhizobium oryzihabitans sp. nov., Isolated from the Root of Rice.</title>
        <authorList>
            <person name="zhao J."/>
            <person name="Zhang G."/>
        </authorList>
    </citation>
    <scope>NUCLEOTIDE SEQUENCE [LARGE SCALE GENOMIC DNA]</scope>
    <source>
        <strain evidence="1 2">M15</strain>
        <plasmid evidence="1 2">p5</plasmid>
    </source>
</reference>
<keyword evidence="1" id="KW-0614">Plasmid</keyword>
<sequence length="127" mass="14522">MNDTIDSALLMATRGYRIDTLIVTKSEDGDPMVSMFILDADMQLFRVVYDASGGITFKVEDLDDVIFSRSQLEMIAKMQVLADRKWKQIQQFWVDGKDTWEGFESLLDDPDESWKLTAFDPGTQTPN</sequence>
<dbReference type="AlphaFoldDB" id="A0A7L5BRL4"/>
<dbReference type="KEGG" id="roy:G3A56_26990"/>
<dbReference type="Proteomes" id="UP000464865">
    <property type="component" value="Plasmid p5"/>
</dbReference>
<dbReference type="EMBL" id="CP048637">
    <property type="protein sequence ID" value="QIB41445.1"/>
    <property type="molecule type" value="Genomic_DNA"/>
</dbReference>